<comment type="caution">
    <text evidence="7">The sequence shown here is derived from an EMBL/GenBank/DDBJ whole genome shotgun (WGS) entry which is preliminary data.</text>
</comment>
<evidence type="ECO:0000256" key="1">
    <source>
        <dbReference type="ARBA" id="ARBA00001933"/>
    </source>
</evidence>
<dbReference type="Gene3D" id="3.40.640.10">
    <property type="entry name" value="Type I PLP-dependent aspartate aminotransferase-like (Major domain)"/>
    <property type="match status" value="1"/>
</dbReference>
<dbReference type="PANTHER" id="PTHR43094">
    <property type="entry name" value="AMINOTRANSFERASE"/>
    <property type="match status" value="1"/>
</dbReference>
<dbReference type="PANTHER" id="PTHR43094:SF1">
    <property type="entry name" value="AMINOTRANSFERASE CLASS-III"/>
    <property type="match status" value="1"/>
</dbReference>
<dbReference type="AlphaFoldDB" id="A0A0J6S795"/>
<dbReference type="Gene3D" id="3.90.1150.10">
    <property type="entry name" value="Aspartate Aminotransferase, domain 1"/>
    <property type="match status" value="1"/>
</dbReference>
<evidence type="ECO:0000256" key="4">
    <source>
        <dbReference type="ARBA" id="ARBA00022679"/>
    </source>
</evidence>
<gene>
    <name evidence="7" type="ORF">VP06_24345</name>
</gene>
<dbReference type="NCBIfam" id="NF004625">
    <property type="entry name" value="PRK05965.1"/>
    <property type="match status" value="1"/>
</dbReference>
<dbReference type="InterPro" id="IPR015424">
    <property type="entry name" value="PyrdxlP-dep_Trfase"/>
</dbReference>
<dbReference type="GO" id="GO:0030170">
    <property type="term" value="F:pyridoxal phosphate binding"/>
    <property type="evidence" value="ECO:0007669"/>
    <property type="project" value="InterPro"/>
</dbReference>
<name>A0A0J6S795_9HYPH</name>
<evidence type="ECO:0000256" key="2">
    <source>
        <dbReference type="ARBA" id="ARBA00008954"/>
    </source>
</evidence>
<dbReference type="InterPro" id="IPR015421">
    <property type="entry name" value="PyrdxlP-dep_Trfase_major"/>
</dbReference>
<proteinExistence type="inferred from homology"/>
<evidence type="ECO:0000313" key="7">
    <source>
        <dbReference type="EMBL" id="KMO29579.1"/>
    </source>
</evidence>
<keyword evidence="3" id="KW-0032">Aminotransferase</keyword>
<dbReference type="SUPFAM" id="SSF53383">
    <property type="entry name" value="PLP-dependent transferases"/>
    <property type="match status" value="1"/>
</dbReference>
<dbReference type="OrthoDB" id="9801834at2"/>
<comment type="cofactor">
    <cofactor evidence="1">
        <name>pyridoxal 5'-phosphate</name>
        <dbReference type="ChEBI" id="CHEBI:597326"/>
    </cofactor>
</comment>
<evidence type="ECO:0000256" key="5">
    <source>
        <dbReference type="ARBA" id="ARBA00022898"/>
    </source>
</evidence>
<reference evidence="7 8" key="1">
    <citation type="submission" date="2015-03" db="EMBL/GenBank/DDBJ databases">
        <title>Genome sequencing of Methylobacterium aquaticum DSM16371 type strain.</title>
        <authorList>
            <person name="Chaudhry V."/>
            <person name="Patil P.B."/>
        </authorList>
    </citation>
    <scope>NUCLEOTIDE SEQUENCE [LARGE SCALE GENOMIC DNA]</scope>
    <source>
        <strain evidence="7 8">DSM 16371</strain>
    </source>
</reference>
<dbReference type="Pfam" id="PF00202">
    <property type="entry name" value="Aminotran_3"/>
    <property type="match status" value="1"/>
</dbReference>
<dbReference type="InterPro" id="IPR005814">
    <property type="entry name" value="Aminotrans_3"/>
</dbReference>
<dbReference type="PROSITE" id="PS00600">
    <property type="entry name" value="AA_TRANSFER_CLASS_3"/>
    <property type="match status" value="1"/>
</dbReference>
<evidence type="ECO:0008006" key="9">
    <source>
        <dbReference type="Google" id="ProtNLM"/>
    </source>
</evidence>
<keyword evidence="5 6" id="KW-0663">Pyridoxal phosphate</keyword>
<dbReference type="EMBL" id="LABX01000201">
    <property type="protein sequence ID" value="KMO29579.1"/>
    <property type="molecule type" value="Genomic_DNA"/>
</dbReference>
<dbReference type="GO" id="GO:0008483">
    <property type="term" value="F:transaminase activity"/>
    <property type="evidence" value="ECO:0007669"/>
    <property type="project" value="UniProtKB-KW"/>
</dbReference>
<evidence type="ECO:0000313" key="8">
    <source>
        <dbReference type="Proteomes" id="UP000035929"/>
    </source>
</evidence>
<sequence>MRPNSLIELDRDHLIHPVISWKGHEARGATVLQSAQGATLTDAEGHTLLDGFSGLWCVNVGYGHESIVEAAAEQMRRLPYATGYFHFSSEPAIRLAARLAELAPGDLNHVYFTLGGSDAVDSAVRFIRYYYNVTGRPTKKHMIALERGYHGSSTVGAGLTAIPAFHDGFDAPTPLQHHIPSPYPYRNPAGDDDAVVIAASVAALKAKVEELGADNVAAFFAEPIQGSGGVIVPPDGWLTAMREAARDLDILFVADEVITGFGRTGPLFGCEHDGVVPDLMTTAKGLTSGYSPMGAVLMSDRIYRAIADHAPAGKPIGHGFTYSAHPVSAAVGLEVLRLYTEGGILENGRRAGARFTAGLERLADHPLVGDVRVRGLLAGVELVTDKAKRTKPSPDLGISGHLARFGYKNGVIFRAFADDIVGFAPPLCCTDEDIDTLLARFEQTLNDVLDLADVRAALA</sequence>
<dbReference type="InterPro" id="IPR015422">
    <property type="entry name" value="PyrdxlP-dep_Trfase_small"/>
</dbReference>
<keyword evidence="4" id="KW-0808">Transferase</keyword>
<protein>
    <recommendedName>
        <fullName evidence="9">Aminotransferase</fullName>
    </recommendedName>
</protein>
<dbReference type="FunFam" id="3.40.640.10:FF:000014">
    <property type="entry name" value="Adenosylmethionine-8-amino-7-oxononanoate aminotransferase, probable"/>
    <property type="match status" value="1"/>
</dbReference>
<dbReference type="PIRSF" id="PIRSF000521">
    <property type="entry name" value="Transaminase_4ab_Lys_Orn"/>
    <property type="match status" value="1"/>
</dbReference>
<dbReference type="CDD" id="cd00610">
    <property type="entry name" value="OAT_like"/>
    <property type="match status" value="1"/>
</dbReference>
<evidence type="ECO:0000256" key="3">
    <source>
        <dbReference type="ARBA" id="ARBA00022576"/>
    </source>
</evidence>
<dbReference type="InterPro" id="IPR049704">
    <property type="entry name" value="Aminotrans_3_PPA_site"/>
</dbReference>
<dbReference type="PATRIC" id="fig|270351.6.peg.2879"/>
<dbReference type="Proteomes" id="UP000035929">
    <property type="component" value="Unassembled WGS sequence"/>
</dbReference>
<accession>A0A0J6S795</accession>
<organism evidence="7 8">
    <name type="scientific">Methylobacterium aquaticum</name>
    <dbReference type="NCBI Taxonomy" id="270351"/>
    <lineage>
        <taxon>Bacteria</taxon>
        <taxon>Pseudomonadati</taxon>
        <taxon>Pseudomonadota</taxon>
        <taxon>Alphaproteobacteria</taxon>
        <taxon>Hyphomicrobiales</taxon>
        <taxon>Methylobacteriaceae</taxon>
        <taxon>Methylobacterium</taxon>
    </lineage>
</organism>
<dbReference type="RefSeq" id="WP_048466366.1">
    <property type="nucleotide sequence ID" value="NZ_LABX01000201.1"/>
</dbReference>
<evidence type="ECO:0000256" key="6">
    <source>
        <dbReference type="RuleBase" id="RU003560"/>
    </source>
</evidence>
<comment type="similarity">
    <text evidence="2 6">Belongs to the class-III pyridoxal-phosphate-dependent aminotransferase family.</text>
</comment>